<keyword evidence="3" id="KW-1185">Reference proteome</keyword>
<reference evidence="2 3" key="1">
    <citation type="submission" date="2020-03" db="EMBL/GenBank/DDBJ databases">
        <title>Genomic Encyclopedia of Type Strains, Phase IV (KMG-IV): sequencing the most valuable type-strain genomes for metagenomic binning, comparative biology and taxonomic classification.</title>
        <authorList>
            <person name="Goeker M."/>
        </authorList>
    </citation>
    <scope>NUCLEOTIDE SEQUENCE [LARGE SCALE GENOMIC DNA]</scope>
    <source>
        <strain evidence="2 3">DSM 27651</strain>
    </source>
</reference>
<evidence type="ECO:0000313" key="2">
    <source>
        <dbReference type="EMBL" id="NJC34052.1"/>
    </source>
</evidence>
<protein>
    <submittedName>
        <fullName evidence="2">Uncharacterized protein</fullName>
    </submittedName>
</protein>
<dbReference type="RefSeq" id="WP_167953951.1">
    <property type="nucleotide sequence ID" value="NZ_JAATJE010000001.1"/>
</dbReference>
<proteinExistence type="predicted"/>
<dbReference type="Proteomes" id="UP000734218">
    <property type="component" value="Unassembled WGS sequence"/>
</dbReference>
<evidence type="ECO:0000313" key="3">
    <source>
        <dbReference type="Proteomes" id="UP000734218"/>
    </source>
</evidence>
<sequence>MNGSTSGTMSGGTMGGTTSGTMSGGTMSGGTMGGSGNVTVQPSRPVNEAFPPPPPRDDYPVCSRTVQDSCRNPGGR</sequence>
<accession>A0ABX0XMT1</accession>
<name>A0ABX0XMT1_9SPHN</name>
<gene>
    <name evidence="2" type="ORF">GGR88_001526</name>
</gene>
<dbReference type="EMBL" id="JAATJE010000001">
    <property type="protein sequence ID" value="NJC34052.1"/>
    <property type="molecule type" value="Genomic_DNA"/>
</dbReference>
<comment type="caution">
    <text evidence="2">The sequence shown here is derived from an EMBL/GenBank/DDBJ whole genome shotgun (WGS) entry which is preliminary data.</text>
</comment>
<feature type="compositionally biased region" description="Gly residues" evidence="1">
    <location>
        <begin position="9"/>
        <end position="36"/>
    </location>
</feature>
<organism evidence="2 3">
    <name type="scientific">Sphingomonas jejuensis</name>
    <dbReference type="NCBI Taxonomy" id="904715"/>
    <lineage>
        <taxon>Bacteria</taxon>
        <taxon>Pseudomonadati</taxon>
        <taxon>Pseudomonadota</taxon>
        <taxon>Alphaproteobacteria</taxon>
        <taxon>Sphingomonadales</taxon>
        <taxon>Sphingomonadaceae</taxon>
        <taxon>Sphingomonas</taxon>
    </lineage>
</organism>
<feature type="region of interest" description="Disordered" evidence="1">
    <location>
        <begin position="1"/>
        <end position="76"/>
    </location>
</feature>
<evidence type="ECO:0000256" key="1">
    <source>
        <dbReference type="SAM" id="MobiDB-lite"/>
    </source>
</evidence>